<evidence type="ECO:0000313" key="5">
    <source>
        <dbReference type="Proteomes" id="UP000652219"/>
    </source>
</evidence>
<dbReference type="Gene3D" id="3.40.50.720">
    <property type="entry name" value="NAD(P)-binding Rossmann-like Domain"/>
    <property type="match status" value="1"/>
</dbReference>
<accession>A0A8H6J0Y6</accession>
<comment type="caution">
    <text evidence="4">The sequence shown here is derived from an EMBL/GenBank/DDBJ whole genome shotgun (WGS) entry which is preliminary data.</text>
</comment>
<dbReference type="Pfam" id="PF00106">
    <property type="entry name" value="adh_short"/>
    <property type="match status" value="1"/>
</dbReference>
<dbReference type="AlphaFoldDB" id="A0A8H6J0Y6"/>
<dbReference type="PANTHER" id="PTHR24320">
    <property type="entry name" value="RETINOL DEHYDROGENASE"/>
    <property type="match status" value="1"/>
</dbReference>
<evidence type="ECO:0000313" key="4">
    <source>
        <dbReference type="EMBL" id="KAF6804494.1"/>
    </source>
</evidence>
<keyword evidence="3" id="KW-0560">Oxidoreductase</keyword>
<keyword evidence="2" id="KW-0521">NADP</keyword>
<organism evidence="4 5">
    <name type="scientific">Colletotrichum sojae</name>
    <dbReference type="NCBI Taxonomy" id="2175907"/>
    <lineage>
        <taxon>Eukaryota</taxon>
        <taxon>Fungi</taxon>
        <taxon>Dikarya</taxon>
        <taxon>Ascomycota</taxon>
        <taxon>Pezizomycotina</taxon>
        <taxon>Sordariomycetes</taxon>
        <taxon>Hypocreomycetidae</taxon>
        <taxon>Glomerellales</taxon>
        <taxon>Glomerellaceae</taxon>
        <taxon>Colletotrichum</taxon>
        <taxon>Colletotrichum orchidearum species complex</taxon>
    </lineage>
</organism>
<evidence type="ECO:0000256" key="2">
    <source>
        <dbReference type="ARBA" id="ARBA00022857"/>
    </source>
</evidence>
<dbReference type="EMBL" id="WIGN01000207">
    <property type="protein sequence ID" value="KAF6804494.1"/>
    <property type="molecule type" value="Genomic_DNA"/>
</dbReference>
<comment type="similarity">
    <text evidence="1">Belongs to the short-chain dehydrogenases/reductases (SDR) family.</text>
</comment>
<dbReference type="PANTHER" id="PTHR24320:SF282">
    <property type="entry name" value="WW DOMAIN-CONTAINING OXIDOREDUCTASE"/>
    <property type="match status" value="1"/>
</dbReference>
<evidence type="ECO:0000256" key="1">
    <source>
        <dbReference type="ARBA" id="ARBA00006484"/>
    </source>
</evidence>
<evidence type="ECO:0000256" key="3">
    <source>
        <dbReference type="ARBA" id="ARBA00023002"/>
    </source>
</evidence>
<keyword evidence="5" id="KW-1185">Reference proteome</keyword>
<gene>
    <name evidence="4" type="ORF">CSOJ01_10154</name>
</gene>
<name>A0A8H6J0Y6_9PEZI</name>
<dbReference type="Proteomes" id="UP000652219">
    <property type="component" value="Unassembled WGS sequence"/>
</dbReference>
<reference evidence="4 5" key="1">
    <citation type="journal article" date="2020" name="Phytopathology">
        <title>Genome Sequence Resources of Colletotrichum truncatum, C. plurivorum, C. musicola, and C. sojae: Four Species Pathogenic to Soybean (Glycine max).</title>
        <authorList>
            <person name="Rogerio F."/>
            <person name="Boufleur T.R."/>
            <person name="Ciampi-Guillardi M."/>
            <person name="Sukno S.A."/>
            <person name="Thon M.R."/>
            <person name="Massola Junior N.S."/>
            <person name="Baroncelli R."/>
        </authorList>
    </citation>
    <scope>NUCLEOTIDE SEQUENCE [LARGE SCALE GENOMIC DNA]</scope>
    <source>
        <strain evidence="4 5">LFN0009</strain>
    </source>
</reference>
<dbReference type="PRINTS" id="PR00081">
    <property type="entry name" value="GDHRDH"/>
</dbReference>
<dbReference type="InterPro" id="IPR002347">
    <property type="entry name" value="SDR_fam"/>
</dbReference>
<dbReference type="GO" id="GO:0016491">
    <property type="term" value="F:oxidoreductase activity"/>
    <property type="evidence" value="ECO:0007669"/>
    <property type="project" value="UniProtKB-KW"/>
</dbReference>
<proteinExistence type="inferred from homology"/>
<sequence length="341" mass="37310">MTKQWNPPTDMPSLHGKIAVVTGANSDIGRETARLLALKGAKVYLTVRSEAKGEQTRKLIQESSPQIDLENLEWLEMDLTDVRSITAAADMLKQKERRVDILINNAAAATWSNRPVGPGWENHMAVNLIGPFTFTNRVLPLLRNAAADAHNSADVRVVTLASTAPATMLPRNYAFPFASPSIFREPVPSRPWAWRCFGRLAFGFDMVRYAVSKAAGLAFAQEFQRRLDARGLSVVSLAVHPGEVATAGVLSINNAVVGVIARLTFVSPEQGAVNPAFAATAREVRIDPERYKGKFLLPVGEIAVQGAGSWDKEQVGELWKNMTEEVNKQMLAEGFPPLEPL</sequence>
<protein>
    <submittedName>
        <fullName evidence="4">Daunorubicin c-13 ketoreductase</fullName>
    </submittedName>
</protein>
<dbReference type="SUPFAM" id="SSF51735">
    <property type="entry name" value="NAD(P)-binding Rossmann-fold domains"/>
    <property type="match status" value="1"/>
</dbReference>
<dbReference type="InterPro" id="IPR036291">
    <property type="entry name" value="NAD(P)-bd_dom_sf"/>
</dbReference>